<dbReference type="Pfam" id="PF00656">
    <property type="entry name" value="Peptidase_C14"/>
    <property type="match status" value="1"/>
</dbReference>
<feature type="domain" description="Peptidase C14 caspase" evidence="1">
    <location>
        <begin position="7"/>
        <end position="216"/>
    </location>
</feature>
<dbReference type="SUPFAM" id="SSF52129">
    <property type="entry name" value="Caspase-like"/>
    <property type="match status" value="1"/>
</dbReference>
<gene>
    <name evidence="2" type="ORF">GCM10022210_49080</name>
</gene>
<dbReference type="InterPro" id="IPR011600">
    <property type="entry name" value="Pept_C14_caspase"/>
</dbReference>
<comment type="caution">
    <text evidence="2">The sequence shown here is derived from an EMBL/GenBank/DDBJ whole genome shotgun (WGS) entry which is preliminary data.</text>
</comment>
<evidence type="ECO:0000313" key="3">
    <source>
        <dbReference type="Proteomes" id="UP001500742"/>
    </source>
</evidence>
<organism evidence="2 3">
    <name type="scientific">Mucilaginibacter dorajii</name>
    <dbReference type="NCBI Taxonomy" id="692994"/>
    <lineage>
        <taxon>Bacteria</taxon>
        <taxon>Pseudomonadati</taxon>
        <taxon>Bacteroidota</taxon>
        <taxon>Sphingobacteriia</taxon>
        <taxon>Sphingobacteriales</taxon>
        <taxon>Sphingobacteriaceae</taxon>
        <taxon>Mucilaginibacter</taxon>
    </lineage>
</organism>
<protein>
    <recommendedName>
        <fullName evidence="1">Peptidase C14 caspase domain-containing protein</fullName>
    </recommendedName>
</protein>
<dbReference type="EMBL" id="BAAAZC010000031">
    <property type="protein sequence ID" value="GAA3989884.1"/>
    <property type="molecule type" value="Genomic_DNA"/>
</dbReference>
<sequence>MPNTGDFAIIIGVDEYLNLPALQGPINDADEFHNWLLDTRGGDVPAGNCYLIPNTRDPARPLQDDIDDALVLIVARQDVVFRRFYFFFAGHGMGVTWDMNGLCLPKWSPIQRNYALSSKGYLNYLVESSLFPEVYFFMDCCRSREINVVPSNTRLNAIRPRGGEVASVVVYATPFENTAGEAPVGGADNSLVRGFFSRSLVEALGGAAADYNNTVTAKSLIDYCRRRTEELARENNRVQIIQTVINDGGRPLEELVICGAQPKAGVPVTVSFATAGDFRLLGPDLYQIAAWTVAAGAEEGPIPLLPGIYCIVNTQTNVKQFFVIDGNANPFRFSAN</sequence>
<evidence type="ECO:0000313" key="2">
    <source>
        <dbReference type="EMBL" id="GAA3989884.1"/>
    </source>
</evidence>
<keyword evidence="3" id="KW-1185">Reference proteome</keyword>
<accession>A0ABP7R0D3</accession>
<dbReference type="RefSeq" id="WP_259086857.1">
    <property type="nucleotide sequence ID" value="NZ_BAAAZC010000031.1"/>
</dbReference>
<evidence type="ECO:0000259" key="1">
    <source>
        <dbReference type="Pfam" id="PF00656"/>
    </source>
</evidence>
<dbReference type="Gene3D" id="3.40.50.1460">
    <property type="match status" value="1"/>
</dbReference>
<dbReference type="Proteomes" id="UP001500742">
    <property type="component" value="Unassembled WGS sequence"/>
</dbReference>
<proteinExistence type="predicted"/>
<name>A0ABP7R0D3_9SPHI</name>
<dbReference type="InterPro" id="IPR029030">
    <property type="entry name" value="Caspase-like_dom_sf"/>
</dbReference>
<reference evidence="3" key="1">
    <citation type="journal article" date="2019" name="Int. J. Syst. Evol. Microbiol.">
        <title>The Global Catalogue of Microorganisms (GCM) 10K type strain sequencing project: providing services to taxonomists for standard genome sequencing and annotation.</title>
        <authorList>
            <consortium name="The Broad Institute Genomics Platform"/>
            <consortium name="The Broad Institute Genome Sequencing Center for Infectious Disease"/>
            <person name="Wu L."/>
            <person name="Ma J."/>
        </authorList>
    </citation>
    <scope>NUCLEOTIDE SEQUENCE [LARGE SCALE GENOMIC DNA]</scope>
    <source>
        <strain evidence="3">JCM 16601</strain>
    </source>
</reference>